<dbReference type="CDD" id="cd00130">
    <property type="entry name" value="PAS"/>
    <property type="match status" value="1"/>
</dbReference>
<evidence type="ECO:0000256" key="4">
    <source>
        <dbReference type="ARBA" id="ARBA00022679"/>
    </source>
</evidence>
<dbReference type="InterPro" id="IPR052162">
    <property type="entry name" value="Sensor_kinase/Photoreceptor"/>
</dbReference>
<dbReference type="InterPro" id="IPR000700">
    <property type="entry name" value="PAS-assoc_C"/>
</dbReference>
<proteinExistence type="predicted"/>
<dbReference type="InterPro" id="IPR036890">
    <property type="entry name" value="HATPase_C_sf"/>
</dbReference>
<dbReference type="PANTHER" id="PTHR43304:SF1">
    <property type="entry name" value="PAC DOMAIN-CONTAINING PROTEIN"/>
    <property type="match status" value="1"/>
</dbReference>
<dbReference type="GO" id="GO:0007165">
    <property type="term" value="P:signal transduction"/>
    <property type="evidence" value="ECO:0007669"/>
    <property type="project" value="InterPro"/>
</dbReference>
<dbReference type="InterPro" id="IPR035965">
    <property type="entry name" value="PAS-like_dom_sf"/>
</dbReference>
<dbReference type="PANTHER" id="PTHR43304">
    <property type="entry name" value="PHYTOCHROME-LIKE PROTEIN CPH1"/>
    <property type="match status" value="1"/>
</dbReference>
<dbReference type="NCBIfam" id="TIGR02938">
    <property type="entry name" value="nifL_nitrog"/>
    <property type="match status" value="1"/>
</dbReference>
<evidence type="ECO:0000256" key="5">
    <source>
        <dbReference type="ARBA" id="ARBA00022777"/>
    </source>
</evidence>
<sequence length="505" mass="54443">MSTTKQQADAALSPVFREAVTQADIAISITDPQANILYVNPAFERVTGFSAAEAIGRNQSMLSAKATPVALYADMWKKISAGHPWSGRLVNRRKDGGEYLADLLITPVLDAQGRISHYLGIHRDITAVHRLECQVNNQKALIESVVDAAPLAIALLDGEDCVVLDNHEYKKLMGDLGMAEPASLILDAVRANLGHGIGPAREGALAFADREIRIDPPGHRPARWFSCSGAWVKSVDEGTEAFFGRQDSLYLLLIAKEITQQRAQQEKARMAALMAMMAEENRIGGLRESLSAALFQMEGLLNVVGSVVAMLQRRGQHDSTAAALGEAVRAGEKALETLRRAIPEPSGEAAAATNLNEILRDVLDLSTGRLLAAGVTVSWKPQAVLPTIQGYPIRLRALFKALIDNALEAMNTKGWLARELTLITRTRPEGVEVVVEDSGPGIAPELHLKVFEPFFTTKPRHSGTGLAMAQQIVADHGGTIEIDPRHAAGCRLRVVLPVGAGEAAR</sequence>
<dbReference type="SMART" id="SM00091">
    <property type="entry name" value="PAS"/>
    <property type="match status" value="1"/>
</dbReference>
<evidence type="ECO:0000313" key="9">
    <source>
        <dbReference type="EMBL" id="QIK38548.1"/>
    </source>
</evidence>
<gene>
    <name evidence="9" type="primary">nifL</name>
    <name evidence="9" type="ORF">GWK36_11770</name>
</gene>
<keyword evidence="5" id="KW-0418">Kinase</keyword>
<dbReference type="InterPro" id="IPR001610">
    <property type="entry name" value="PAC"/>
</dbReference>
<dbReference type="Pfam" id="PF02518">
    <property type="entry name" value="HATPase_c"/>
    <property type="match status" value="1"/>
</dbReference>
<evidence type="ECO:0000259" key="6">
    <source>
        <dbReference type="PROSITE" id="PS50109"/>
    </source>
</evidence>
<dbReference type="InterPro" id="IPR014285">
    <property type="entry name" value="N_fixation_neg-reg_NifL"/>
</dbReference>
<dbReference type="GO" id="GO:0006355">
    <property type="term" value="P:regulation of DNA-templated transcription"/>
    <property type="evidence" value="ECO:0007669"/>
    <property type="project" value="InterPro"/>
</dbReference>
<organism evidence="9 10">
    <name type="scientific">Caldichromatium japonicum</name>
    <dbReference type="NCBI Taxonomy" id="2699430"/>
    <lineage>
        <taxon>Bacteria</taxon>
        <taxon>Pseudomonadati</taxon>
        <taxon>Pseudomonadota</taxon>
        <taxon>Gammaproteobacteria</taxon>
        <taxon>Chromatiales</taxon>
        <taxon>Chromatiaceae</taxon>
        <taxon>Caldichromatium</taxon>
    </lineage>
</organism>
<dbReference type="InterPro" id="IPR003594">
    <property type="entry name" value="HATPase_dom"/>
</dbReference>
<dbReference type="GO" id="GO:0009399">
    <property type="term" value="P:nitrogen fixation"/>
    <property type="evidence" value="ECO:0007669"/>
    <property type="project" value="InterPro"/>
</dbReference>
<dbReference type="Proteomes" id="UP000502699">
    <property type="component" value="Chromosome"/>
</dbReference>
<evidence type="ECO:0000259" key="8">
    <source>
        <dbReference type="PROSITE" id="PS50113"/>
    </source>
</evidence>
<dbReference type="EMBL" id="CP048029">
    <property type="protein sequence ID" value="QIK38548.1"/>
    <property type="molecule type" value="Genomic_DNA"/>
</dbReference>
<comment type="catalytic activity">
    <reaction evidence="1">
        <text>ATP + protein L-histidine = ADP + protein N-phospho-L-histidine.</text>
        <dbReference type="EC" id="2.7.13.3"/>
    </reaction>
</comment>
<keyword evidence="4" id="KW-0808">Transferase</keyword>
<feature type="domain" description="PAC" evidence="8">
    <location>
        <begin position="83"/>
        <end position="137"/>
    </location>
</feature>
<feature type="domain" description="PAS" evidence="7">
    <location>
        <begin position="12"/>
        <end position="58"/>
    </location>
</feature>
<dbReference type="PRINTS" id="PR00344">
    <property type="entry name" value="BCTRLSENSOR"/>
</dbReference>
<keyword evidence="10" id="KW-1185">Reference proteome</keyword>
<feature type="domain" description="Histidine kinase" evidence="6">
    <location>
        <begin position="292"/>
        <end position="500"/>
    </location>
</feature>
<keyword evidence="3" id="KW-0597">Phosphoprotein</keyword>
<reference evidence="10" key="1">
    <citation type="submission" date="2020-01" db="EMBL/GenBank/DDBJ databases">
        <title>Caldichromatium gen. nov., sp. nov., a thermophilic purple sulfur bacterium member of the family Chromatiaceae isolated from Nakabusa hot spring, Japan.</title>
        <authorList>
            <person name="Saini M.K."/>
            <person name="Hanada S."/>
            <person name="Tank M."/>
        </authorList>
    </citation>
    <scope>NUCLEOTIDE SEQUENCE [LARGE SCALE GENOMIC DNA]</scope>
    <source>
        <strain evidence="10">No.7</strain>
    </source>
</reference>
<dbReference type="PROSITE" id="PS50113">
    <property type="entry name" value="PAC"/>
    <property type="match status" value="1"/>
</dbReference>
<evidence type="ECO:0000313" key="10">
    <source>
        <dbReference type="Proteomes" id="UP000502699"/>
    </source>
</evidence>
<dbReference type="Gene3D" id="3.30.565.10">
    <property type="entry name" value="Histidine kinase-like ATPase, C-terminal domain"/>
    <property type="match status" value="1"/>
</dbReference>
<dbReference type="EC" id="2.7.13.3" evidence="2"/>
<evidence type="ECO:0000256" key="2">
    <source>
        <dbReference type="ARBA" id="ARBA00012438"/>
    </source>
</evidence>
<evidence type="ECO:0000256" key="1">
    <source>
        <dbReference type="ARBA" id="ARBA00000085"/>
    </source>
</evidence>
<dbReference type="PROSITE" id="PS50109">
    <property type="entry name" value="HIS_KIN"/>
    <property type="match status" value="1"/>
</dbReference>
<dbReference type="GO" id="GO:0004673">
    <property type="term" value="F:protein histidine kinase activity"/>
    <property type="evidence" value="ECO:0007669"/>
    <property type="project" value="UniProtKB-EC"/>
</dbReference>
<dbReference type="InterPro" id="IPR004358">
    <property type="entry name" value="Sig_transdc_His_kin-like_C"/>
</dbReference>
<accession>A0A6G7VFB5</accession>
<dbReference type="InterPro" id="IPR000014">
    <property type="entry name" value="PAS"/>
</dbReference>
<dbReference type="SUPFAM" id="SSF55785">
    <property type="entry name" value="PYP-like sensor domain (PAS domain)"/>
    <property type="match status" value="1"/>
</dbReference>
<dbReference type="PROSITE" id="PS50112">
    <property type="entry name" value="PAS"/>
    <property type="match status" value="1"/>
</dbReference>
<name>A0A6G7VFB5_9GAMM</name>
<dbReference type="Gene3D" id="3.30.450.20">
    <property type="entry name" value="PAS domain"/>
    <property type="match status" value="2"/>
</dbReference>
<dbReference type="Pfam" id="PF00989">
    <property type="entry name" value="PAS"/>
    <property type="match status" value="1"/>
</dbReference>
<dbReference type="SMART" id="SM00387">
    <property type="entry name" value="HATPase_c"/>
    <property type="match status" value="1"/>
</dbReference>
<dbReference type="KEGG" id="cjap:GWK36_11770"/>
<protein>
    <recommendedName>
        <fullName evidence="2">histidine kinase</fullName>
        <ecNumber evidence="2">2.7.13.3</ecNumber>
    </recommendedName>
</protein>
<dbReference type="InterPro" id="IPR005467">
    <property type="entry name" value="His_kinase_dom"/>
</dbReference>
<dbReference type="SUPFAM" id="SSF55874">
    <property type="entry name" value="ATPase domain of HSP90 chaperone/DNA topoisomerase II/histidine kinase"/>
    <property type="match status" value="1"/>
</dbReference>
<dbReference type="InterPro" id="IPR013767">
    <property type="entry name" value="PAS_fold"/>
</dbReference>
<dbReference type="RefSeq" id="WP_166271343.1">
    <property type="nucleotide sequence ID" value="NZ_CP048029.1"/>
</dbReference>
<dbReference type="NCBIfam" id="TIGR00229">
    <property type="entry name" value="sensory_box"/>
    <property type="match status" value="1"/>
</dbReference>
<evidence type="ECO:0000256" key="3">
    <source>
        <dbReference type="ARBA" id="ARBA00022553"/>
    </source>
</evidence>
<dbReference type="SMART" id="SM00086">
    <property type="entry name" value="PAC"/>
    <property type="match status" value="1"/>
</dbReference>
<evidence type="ECO:0000259" key="7">
    <source>
        <dbReference type="PROSITE" id="PS50112"/>
    </source>
</evidence>
<dbReference type="AlphaFoldDB" id="A0A6G7VFB5"/>